<protein>
    <recommendedName>
        <fullName evidence="14">Sphingomyelin phosphodiesterase</fullName>
    </recommendedName>
</protein>
<dbReference type="Gene3D" id="3.60.21.10">
    <property type="match status" value="1"/>
</dbReference>
<keyword evidence="5" id="KW-0479">Metal-binding</keyword>
<feature type="domain" description="Calcineurin-like phosphoesterase" evidence="10">
    <location>
        <begin position="13"/>
        <end position="275"/>
    </location>
</feature>
<dbReference type="SUPFAM" id="SSF56300">
    <property type="entry name" value="Metallo-dependent phosphatases"/>
    <property type="match status" value="1"/>
</dbReference>
<dbReference type="PANTHER" id="PTHR10340:SF34">
    <property type="entry name" value="SPHINGOMYELIN PHOSPHODIESTERASE"/>
    <property type="match status" value="1"/>
</dbReference>
<sequence length="433" mass="50074">MVRRSKDLSRDVKVIHLTDLHVDRDYSGAGKGKCFLGICCKSTNETSDAQVDLGEWGDAQGCGVPLHTFQNLLQHINESHPDVDYIVWTGDTAAHDSWFQSPAANLETVHVVTELIQKALPDVPVYPAVGNHDIFPINQFPGSDEVVGSGDFWFYKSLASIWKEYIPEDQVQGFRTYGNFVVRPVEGLRIVVLNTNYCYKFNWFTYLDHSDPGKQLEWLDRELKSASDAGDHVHLVSHISPGDEDCLVTWTHHFLRLLHKYRGVVKAQFYGHDHDDRFQVMVGDNDTVLGVAFLGPSLTPLRKMNPAYRIYTVDAHSKEVKMLETWWMDLAEANRKGKPAWRRLYNTVTDYRFRPFTLQDWLGFVDDVRREESLFLDYYRHKSRNWPRPPESCNETCRTLNTCNMIVRDPIKYCGAERCKTKSPEECKDFDYY</sequence>
<keyword evidence="9" id="KW-0325">Glycoprotein</keyword>
<dbReference type="PANTHER" id="PTHR10340">
    <property type="entry name" value="SPHINGOMYELIN PHOSPHODIESTERASE"/>
    <property type="match status" value="1"/>
</dbReference>
<evidence type="ECO:0008006" key="14">
    <source>
        <dbReference type="Google" id="ProtNLM"/>
    </source>
</evidence>
<dbReference type="InterPro" id="IPR045473">
    <property type="entry name" value="ASM_C"/>
</dbReference>
<keyword evidence="8" id="KW-0862">Zinc</keyword>
<comment type="similarity">
    <text evidence="3">Belongs to the acid sphingomyelinase family.</text>
</comment>
<dbReference type="AlphaFoldDB" id="A0A7R9A3H0"/>
<dbReference type="InterPro" id="IPR029052">
    <property type="entry name" value="Metallo-depent_PP-like"/>
</dbReference>
<feature type="domain" description="Sphingomyelin phosphodiesterase C-terminal" evidence="11">
    <location>
        <begin position="293"/>
        <end position="414"/>
    </location>
</feature>
<evidence type="ECO:0000313" key="12">
    <source>
        <dbReference type="EMBL" id="CAD7246820.1"/>
    </source>
</evidence>
<evidence type="ECO:0000256" key="3">
    <source>
        <dbReference type="ARBA" id="ARBA00008234"/>
    </source>
</evidence>
<dbReference type="CDD" id="cd00842">
    <property type="entry name" value="MPP_ASMase"/>
    <property type="match status" value="1"/>
</dbReference>
<gene>
    <name evidence="12" type="ORF">DSTB1V02_LOCUS6663</name>
</gene>
<dbReference type="InterPro" id="IPR004843">
    <property type="entry name" value="Calcineurin-like_PHP"/>
</dbReference>
<comment type="subcellular location">
    <subcellularLocation>
        <location evidence="2">Secreted</location>
    </subcellularLocation>
</comment>
<dbReference type="GO" id="GO:0008081">
    <property type="term" value="F:phosphoric diester hydrolase activity"/>
    <property type="evidence" value="ECO:0007669"/>
    <property type="project" value="TreeGrafter"/>
</dbReference>
<evidence type="ECO:0000256" key="5">
    <source>
        <dbReference type="ARBA" id="ARBA00022723"/>
    </source>
</evidence>
<dbReference type="Pfam" id="PF19272">
    <property type="entry name" value="ASMase_C"/>
    <property type="match status" value="1"/>
</dbReference>
<evidence type="ECO:0000256" key="1">
    <source>
        <dbReference type="ARBA" id="ARBA00001947"/>
    </source>
</evidence>
<keyword evidence="7" id="KW-0378">Hydrolase</keyword>
<keyword evidence="4" id="KW-0964">Secreted</keyword>
<evidence type="ECO:0000256" key="2">
    <source>
        <dbReference type="ARBA" id="ARBA00004613"/>
    </source>
</evidence>
<proteinExistence type="inferred from homology"/>
<dbReference type="InterPro" id="IPR041805">
    <property type="entry name" value="ASMase/PPN1_MPP"/>
</dbReference>
<evidence type="ECO:0000256" key="7">
    <source>
        <dbReference type="ARBA" id="ARBA00022801"/>
    </source>
</evidence>
<evidence type="ECO:0000256" key="9">
    <source>
        <dbReference type="ARBA" id="ARBA00023180"/>
    </source>
</evidence>
<dbReference type="EMBL" id="LR900766">
    <property type="protein sequence ID" value="CAD7246820.1"/>
    <property type="molecule type" value="Genomic_DNA"/>
</dbReference>
<evidence type="ECO:0000256" key="4">
    <source>
        <dbReference type="ARBA" id="ARBA00022525"/>
    </source>
</evidence>
<evidence type="ECO:0000259" key="11">
    <source>
        <dbReference type="Pfam" id="PF19272"/>
    </source>
</evidence>
<dbReference type="GO" id="GO:0005615">
    <property type="term" value="C:extracellular space"/>
    <property type="evidence" value="ECO:0007669"/>
    <property type="project" value="TreeGrafter"/>
</dbReference>
<dbReference type="Pfam" id="PF00149">
    <property type="entry name" value="Metallophos"/>
    <property type="match status" value="1"/>
</dbReference>
<dbReference type="EMBL" id="CAJPEV010001249">
    <property type="protein sequence ID" value="CAG0891621.1"/>
    <property type="molecule type" value="Genomic_DNA"/>
</dbReference>
<keyword evidence="13" id="KW-1185">Reference proteome</keyword>
<dbReference type="GO" id="GO:0046872">
    <property type="term" value="F:metal ion binding"/>
    <property type="evidence" value="ECO:0007669"/>
    <property type="project" value="UniProtKB-KW"/>
</dbReference>
<dbReference type="OrthoDB" id="6369322at2759"/>
<keyword evidence="6" id="KW-0732">Signal</keyword>
<comment type="cofactor">
    <cofactor evidence="1">
        <name>Zn(2+)</name>
        <dbReference type="ChEBI" id="CHEBI:29105"/>
    </cofactor>
</comment>
<evidence type="ECO:0000256" key="8">
    <source>
        <dbReference type="ARBA" id="ARBA00022833"/>
    </source>
</evidence>
<accession>A0A7R9A3H0</accession>
<organism evidence="12">
    <name type="scientific">Darwinula stevensoni</name>
    <dbReference type="NCBI Taxonomy" id="69355"/>
    <lineage>
        <taxon>Eukaryota</taxon>
        <taxon>Metazoa</taxon>
        <taxon>Ecdysozoa</taxon>
        <taxon>Arthropoda</taxon>
        <taxon>Crustacea</taxon>
        <taxon>Oligostraca</taxon>
        <taxon>Ostracoda</taxon>
        <taxon>Podocopa</taxon>
        <taxon>Podocopida</taxon>
        <taxon>Darwinulocopina</taxon>
        <taxon>Darwinuloidea</taxon>
        <taxon>Darwinulidae</taxon>
        <taxon>Darwinula</taxon>
    </lineage>
</organism>
<name>A0A7R9A3H0_9CRUS</name>
<evidence type="ECO:0000313" key="13">
    <source>
        <dbReference type="Proteomes" id="UP000677054"/>
    </source>
</evidence>
<dbReference type="Proteomes" id="UP000677054">
    <property type="component" value="Unassembled WGS sequence"/>
</dbReference>
<evidence type="ECO:0000259" key="10">
    <source>
        <dbReference type="Pfam" id="PF00149"/>
    </source>
</evidence>
<reference evidence="12" key="1">
    <citation type="submission" date="2020-11" db="EMBL/GenBank/DDBJ databases">
        <authorList>
            <person name="Tran Van P."/>
        </authorList>
    </citation>
    <scope>NUCLEOTIDE SEQUENCE</scope>
</reference>
<evidence type="ECO:0000256" key="6">
    <source>
        <dbReference type="ARBA" id="ARBA00022729"/>
    </source>
</evidence>